<name>A0A9N9B058_9GLOM</name>
<dbReference type="PROSITE" id="PS50135">
    <property type="entry name" value="ZF_ZZ_2"/>
    <property type="match status" value="1"/>
</dbReference>
<dbReference type="GO" id="GO:0008270">
    <property type="term" value="F:zinc ion binding"/>
    <property type="evidence" value="ECO:0007669"/>
    <property type="project" value="UniProtKB-KW"/>
</dbReference>
<evidence type="ECO:0000259" key="7">
    <source>
        <dbReference type="PROSITE" id="PS50135"/>
    </source>
</evidence>
<evidence type="ECO:0000256" key="2">
    <source>
        <dbReference type="ARBA" id="ARBA00022771"/>
    </source>
</evidence>
<dbReference type="OrthoDB" id="424753at2759"/>
<evidence type="ECO:0000313" key="8">
    <source>
        <dbReference type="EMBL" id="CAG8546912.1"/>
    </source>
</evidence>
<keyword evidence="5" id="KW-0175">Coiled coil</keyword>
<proteinExistence type="predicted"/>
<comment type="caution">
    <text evidence="8">The sequence shown here is derived from an EMBL/GenBank/DDBJ whole genome shotgun (WGS) entry which is preliminary data.</text>
</comment>
<dbReference type="InterPro" id="IPR037830">
    <property type="entry name" value="ZZZ3"/>
</dbReference>
<dbReference type="PANTHER" id="PTHR22705:SF0">
    <property type="entry name" value="ZZ-TYPE ZINC FINGER-CONTAINING PROTEIN 3"/>
    <property type="match status" value="1"/>
</dbReference>
<keyword evidence="3" id="KW-0862">Zinc</keyword>
<dbReference type="SMART" id="SM00291">
    <property type="entry name" value="ZnF_ZZ"/>
    <property type="match status" value="1"/>
</dbReference>
<organism evidence="8 9">
    <name type="scientific">Diversispora eburnea</name>
    <dbReference type="NCBI Taxonomy" id="1213867"/>
    <lineage>
        <taxon>Eukaryota</taxon>
        <taxon>Fungi</taxon>
        <taxon>Fungi incertae sedis</taxon>
        <taxon>Mucoromycota</taxon>
        <taxon>Glomeromycotina</taxon>
        <taxon>Glomeromycetes</taxon>
        <taxon>Diversisporales</taxon>
        <taxon>Diversisporaceae</taxon>
        <taxon>Diversispora</taxon>
    </lineage>
</organism>
<feature type="region of interest" description="Disordered" evidence="6">
    <location>
        <begin position="190"/>
        <end position="217"/>
    </location>
</feature>
<evidence type="ECO:0000256" key="4">
    <source>
        <dbReference type="PROSITE-ProRule" id="PRU00228"/>
    </source>
</evidence>
<reference evidence="8" key="1">
    <citation type="submission" date="2021-06" db="EMBL/GenBank/DDBJ databases">
        <authorList>
            <person name="Kallberg Y."/>
            <person name="Tangrot J."/>
            <person name="Rosling A."/>
        </authorList>
    </citation>
    <scope>NUCLEOTIDE SEQUENCE</scope>
    <source>
        <strain evidence="8">AZ414A</strain>
    </source>
</reference>
<evidence type="ECO:0000313" key="9">
    <source>
        <dbReference type="Proteomes" id="UP000789706"/>
    </source>
</evidence>
<feature type="compositionally biased region" description="Polar residues" evidence="6">
    <location>
        <begin position="285"/>
        <end position="310"/>
    </location>
</feature>
<protein>
    <submittedName>
        <fullName evidence="8">529_t:CDS:1</fullName>
    </submittedName>
</protein>
<dbReference type="InterPro" id="IPR043145">
    <property type="entry name" value="Znf_ZZ_sf"/>
</dbReference>
<feature type="domain" description="ZZ-type" evidence="7">
    <location>
        <begin position="389"/>
        <end position="449"/>
    </location>
</feature>
<keyword evidence="1" id="KW-0479">Metal-binding</keyword>
<dbReference type="PANTHER" id="PTHR22705">
    <property type="entry name" value="ZINC FINGER, ZZ DOMAIN CONTAINING 3"/>
    <property type="match status" value="1"/>
</dbReference>
<feature type="compositionally biased region" description="Low complexity" evidence="6">
    <location>
        <begin position="238"/>
        <end position="252"/>
    </location>
</feature>
<dbReference type="SUPFAM" id="SSF57850">
    <property type="entry name" value="RING/U-box"/>
    <property type="match status" value="1"/>
</dbReference>
<keyword evidence="9" id="KW-1185">Reference proteome</keyword>
<sequence>MSPIAFDISVNDTPSFQVGDHIGGSAKEVEMARDSRLVSKNDASQDIEANEECVTIGSDTEESNEYSLEERILIENEDYEMVLRAYNVLKYQLQKAREDINKLKILKEKALRDPIQFARDLRDRKNEPIPRCQYIVGIPRIDWSRYHTNPLEYKARLDKEAAENLKNNPLESRSNRDESPDLTEMVHKKAQELGFKVPPNAILSTRSKKRNDRDSDDEYNYMYSSKILNWKARESCKKSSLSGSSGRANSSKVTNGSSSVGNPTGETNCNLKMKSNEPKTIDGSPKNSTNNLSWTNEEQSSASSPKNTISKNKRTNKVAKNKIPPEKRIRRPRVSGIAYMEAQPPPTLYMPDDDDESSIKNVMMMSFDKDDQMQDVEMTPSCENDGPIHHGYCCDSCHKDPIIGTRFLCMDCDESREVDLCEKCMVEGNFENDNHKKIHRFSVITSPVSQHFDVDYVPERVGEYNYLGPAP</sequence>
<keyword evidence="2 4" id="KW-0863">Zinc-finger</keyword>
<dbReference type="Proteomes" id="UP000789706">
    <property type="component" value="Unassembled WGS sequence"/>
</dbReference>
<feature type="compositionally biased region" description="Polar residues" evidence="6">
    <location>
        <begin position="253"/>
        <end position="270"/>
    </location>
</feature>
<feature type="region of interest" description="Disordered" evidence="6">
    <location>
        <begin position="163"/>
        <end position="182"/>
    </location>
</feature>
<dbReference type="InterPro" id="IPR000433">
    <property type="entry name" value="Znf_ZZ"/>
</dbReference>
<gene>
    <name evidence="8" type="ORF">DEBURN_LOCUS6902</name>
</gene>
<feature type="coiled-coil region" evidence="5">
    <location>
        <begin position="86"/>
        <end position="113"/>
    </location>
</feature>
<feature type="compositionally biased region" description="Basic residues" evidence="6">
    <location>
        <begin position="311"/>
        <end position="320"/>
    </location>
</feature>
<evidence type="ECO:0000256" key="6">
    <source>
        <dbReference type="SAM" id="MobiDB-lite"/>
    </source>
</evidence>
<dbReference type="AlphaFoldDB" id="A0A9N9B058"/>
<accession>A0A9N9B058</accession>
<dbReference type="Pfam" id="PF00569">
    <property type="entry name" value="ZZ"/>
    <property type="match status" value="1"/>
</dbReference>
<feature type="region of interest" description="Disordered" evidence="6">
    <location>
        <begin position="238"/>
        <end position="326"/>
    </location>
</feature>
<evidence type="ECO:0000256" key="1">
    <source>
        <dbReference type="ARBA" id="ARBA00022723"/>
    </source>
</evidence>
<dbReference type="Gene3D" id="3.30.60.90">
    <property type="match status" value="1"/>
</dbReference>
<dbReference type="EMBL" id="CAJVPK010000762">
    <property type="protein sequence ID" value="CAG8546912.1"/>
    <property type="molecule type" value="Genomic_DNA"/>
</dbReference>
<feature type="compositionally biased region" description="Basic and acidic residues" evidence="6">
    <location>
        <begin position="173"/>
        <end position="182"/>
    </location>
</feature>
<evidence type="ECO:0000256" key="3">
    <source>
        <dbReference type="ARBA" id="ARBA00022833"/>
    </source>
</evidence>
<evidence type="ECO:0000256" key="5">
    <source>
        <dbReference type="SAM" id="Coils"/>
    </source>
</evidence>